<dbReference type="AlphaFoldDB" id="A0A4Y1ZT38"/>
<organism evidence="1 2">
    <name type="scientific">Araneus ventricosus</name>
    <name type="common">Orbweaver spider</name>
    <name type="synonym">Epeira ventricosa</name>
    <dbReference type="NCBI Taxonomy" id="182803"/>
    <lineage>
        <taxon>Eukaryota</taxon>
        <taxon>Metazoa</taxon>
        <taxon>Ecdysozoa</taxon>
        <taxon>Arthropoda</taxon>
        <taxon>Chelicerata</taxon>
        <taxon>Arachnida</taxon>
        <taxon>Araneae</taxon>
        <taxon>Araneomorphae</taxon>
        <taxon>Entelegynae</taxon>
        <taxon>Araneoidea</taxon>
        <taxon>Araneidae</taxon>
        <taxon>Araneus</taxon>
    </lineage>
</organism>
<comment type="caution">
    <text evidence="1">The sequence shown here is derived from an EMBL/GenBank/DDBJ whole genome shotgun (WGS) entry which is preliminary data.</text>
</comment>
<sequence length="185" mass="21134">MTRDCLFQTAADVKGVGHLHSRDSFVSRFLFCFSKLPFVTRDTFATGDSLLFLEVTRDSLLFLGVTLNYLLFLWNTNVWKIGCNELGNDSKKAKFFSTHSLTNPLFLSEYILYIFHVADTPERAPHAIDNTQYFHNHVEDVLWSSSSAIAPTYFTRGPTLRFSSRSTTIPNFIFFFVASVATLYL</sequence>
<dbReference type="EMBL" id="BGPR01077533">
    <property type="protein sequence ID" value="GBL66120.1"/>
    <property type="molecule type" value="Genomic_DNA"/>
</dbReference>
<evidence type="ECO:0000313" key="2">
    <source>
        <dbReference type="Proteomes" id="UP000499080"/>
    </source>
</evidence>
<accession>A0A4Y1ZT38</accession>
<reference evidence="1 2" key="1">
    <citation type="journal article" date="2019" name="Sci. Rep.">
        <title>Orb-weaving spider Araneus ventricosus genome elucidates the spidroin gene catalogue.</title>
        <authorList>
            <person name="Kono N."/>
            <person name="Nakamura H."/>
            <person name="Ohtoshi R."/>
            <person name="Moran D.A.P."/>
            <person name="Shinohara A."/>
            <person name="Yoshida Y."/>
            <person name="Fujiwara M."/>
            <person name="Mori M."/>
            <person name="Tomita M."/>
            <person name="Arakawa K."/>
        </authorList>
    </citation>
    <scope>NUCLEOTIDE SEQUENCE [LARGE SCALE GENOMIC DNA]</scope>
</reference>
<protein>
    <submittedName>
        <fullName evidence="1">Uncharacterized protein</fullName>
    </submittedName>
</protein>
<proteinExistence type="predicted"/>
<dbReference type="Proteomes" id="UP000499080">
    <property type="component" value="Unassembled WGS sequence"/>
</dbReference>
<name>A0A4Y1ZT38_ARAVE</name>
<gene>
    <name evidence="1" type="ORF">AVEN_88932_1</name>
</gene>
<evidence type="ECO:0000313" key="1">
    <source>
        <dbReference type="EMBL" id="GBL66120.1"/>
    </source>
</evidence>
<keyword evidence="2" id="KW-1185">Reference proteome</keyword>